<dbReference type="Proteomes" id="UP000625735">
    <property type="component" value="Unassembled WGS sequence"/>
</dbReference>
<name>A0A916Y7K9_9FLAO</name>
<accession>A0A916Y7K9</accession>
<gene>
    <name evidence="1" type="ORF">GCM10011343_25330</name>
</gene>
<evidence type="ECO:0000313" key="1">
    <source>
        <dbReference type="EMBL" id="GGD34365.1"/>
    </source>
</evidence>
<keyword evidence="2" id="KW-1185">Reference proteome</keyword>
<dbReference type="RefSeq" id="WP_188362953.1">
    <property type="nucleotide sequence ID" value="NZ_BMFG01000011.1"/>
</dbReference>
<dbReference type="EMBL" id="BMFG01000011">
    <property type="protein sequence ID" value="GGD34365.1"/>
    <property type="molecule type" value="Genomic_DNA"/>
</dbReference>
<evidence type="ECO:0000313" key="2">
    <source>
        <dbReference type="Proteomes" id="UP000625735"/>
    </source>
</evidence>
<protein>
    <submittedName>
        <fullName evidence="1">Uncharacterized protein</fullName>
    </submittedName>
</protein>
<reference evidence="1" key="2">
    <citation type="submission" date="2020-09" db="EMBL/GenBank/DDBJ databases">
        <authorList>
            <person name="Sun Q."/>
            <person name="Zhou Y."/>
        </authorList>
    </citation>
    <scope>NUCLEOTIDE SEQUENCE</scope>
    <source>
        <strain evidence="1">CGMCC 1.12506</strain>
    </source>
</reference>
<sequence length="192" mass="23531">MEVFRKKIFNTNLCFLLICFLSCKEDKKESENLIVIPKYYTKVDYKFFLNKNYKNLSFLSGEPRDFHFFIDSDNNNFLFFNESVFDEENIPLKVLTEYYIKEYDLEKIKSNHDIEVFRKYNFQEKKDENYILRTNEKEFKSYLYIFIFKKSKKNFRVEFFINNSNKRILDDFEKIIYYIENSGGNVLILEAK</sequence>
<dbReference type="AlphaFoldDB" id="A0A916Y7K9"/>
<organism evidence="1 2">
    <name type="scientific">Flavobacterium orientale</name>
    <dbReference type="NCBI Taxonomy" id="1756020"/>
    <lineage>
        <taxon>Bacteria</taxon>
        <taxon>Pseudomonadati</taxon>
        <taxon>Bacteroidota</taxon>
        <taxon>Flavobacteriia</taxon>
        <taxon>Flavobacteriales</taxon>
        <taxon>Flavobacteriaceae</taxon>
        <taxon>Flavobacterium</taxon>
    </lineage>
</organism>
<comment type="caution">
    <text evidence="1">The sequence shown here is derived from an EMBL/GenBank/DDBJ whole genome shotgun (WGS) entry which is preliminary data.</text>
</comment>
<reference evidence="1" key="1">
    <citation type="journal article" date="2014" name="Int. J. Syst. Evol. Microbiol.">
        <title>Complete genome sequence of Corynebacterium casei LMG S-19264T (=DSM 44701T), isolated from a smear-ripened cheese.</title>
        <authorList>
            <consortium name="US DOE Joint Genome Institute (JGI-PGF)"/>
            <person name="Walter F."/>
            <person name="Albersmeier A."/>
            <person name="Kalinowski J."/>
            <person name="Ruckert C."/>
        </authorList>
    </citation>
    <scope>NUCLEOTIDE SEQUENCE</scope>
    <source>
        <strain evidence="1">CGMCC 1.12506</strain>
    </source>
</reference>
<proteinExistence type="predicted"/>